<dbReference type="AlphaFoldDB" id="A0A150F3Q3"/>
<evidence type="ECO:0000313" key="2">
    <source>
        <dbReference type="Proteomes" id="UP000075430"/>
    </source>
</evidence>
<dbReference type="Proteomes" id="UP000075430">
    <property type="component" value="Unassembled WGS sequence"/>
</dbReference>
<keyword evidence="2" id="KW-1185">Reference proteome</keyword>
<sequence>MSRLDDMTACLPLFLTRLKEMTEILKAEAPEFDQQNNGIFDLTDQLFITTATWGLDRWEKILRIPRESGDTAEMRRLRLISKMSNIPPMTHQAIEQALNRFLKHPSARVRLLPGEYRFNVDIVLDDLQHMSELIETLENIKPAHLAYTLRAGLNETLEIKDRVILNHRRYRTAGELKVGYSVTLNNNEVVLP</sequence>
<dbReference type="STRING" id="1793963.AXI58_06025"/>
<dbReference type="Pfam" id="PF10076">
    <property type="entry name" value="Phage_Mu_Gp48"/>
    <property type="match status" value="1"/>
</dbReference>
<proteinExistence type="predicted"/>
<evidence type="ECO:0000313" key="1">
    <source>
        <dbReference type="EMBL" id="KXZ12671.1"/>
    </source>
</evidence>
<organism evidence="1 2">
    <name type="scientific">Bacillus nakamurai</name>
    <dbReference type="NCBI Taxonomy" id="1793963"/>
    <lineage>
        <taxon>Bacteria</taxon>
        <taxon>Bacillati</taxon>
        <taxon>Bacillota</taxon>
        <taxon>Bacilli</taxon>
        <taxon>Bacillales</taxon>
        <taxon>Bacillaceae</taxon>
        <taxon>Bacillus</taxon>
    </lineage>
</organism>
<dbReference type="InterPro" id="IPR018755">
    <property type="entry name" value="Phage_Mu_Gp48"/>
</dbReference>
<gene>
    <name evidence="1" type="ORF">AXI58_06025</name>
</gene>
<dbReference type="OrthoDB" id="1629754at2"/>
<protein>
    <submittedName>
        <fullName evidence="1">Phage portal protein</fullName>
    </submittedName>
</protein>
<dbReference type="EMBL" id="LSBA01000040">
    <property type="protein sequence ID" value="KXZ12671.1"/>
    <property type="molecule type" value="Genomic_DNA"/>
</dbReference>
<comment type="caution">
    <text evidence="1">The sequence shown here is derived from an EMBL/GenBank/DDBJ whole genome shotgun (WGS) entry which is preliminary data.</text>
</comment>
<reference evidence="2" key="1">
    <citation type="submission" date="2016-02" db="EMBL/GenBank/DDBJ databases">
        <authorList>
            <person name="Dunlap C."/>
        </authorList>
    </citation>
    <scope>NUCLEOTIDE SEQUENCE [LARGE SCALE GENOMIC DNA]</scope>
    <source>
        <strain evidence="2">NRRL B-41092</strain>
    </source>
</reference>
<accession>A0A150F3Q3</accession>
<name>A0A150F3Q3_9BACI</name>
<dbReference type="RefSeq" id="WP_061523461.1">
    <property type="nucleotide sequence ID" value="NZ_JARLZY010000017.1"/>
</dbReference>